<keyword evidence="1" id="KW-0472">Membrane</keyword>
<keyword evidence="1" id="KW-1133">Transmembrane helix</keyword>
<feature type="transmembrane region" description="Helical" evidence="1">
    <location>
        <begin position="7"/>
        <end position="23"/>
    </location>
</feature>
<reference evidence="2" key="1">
    <citation type="journal article" date="2021" name="Proc. Natl. Acad. Sci. U.S.A.">
        <title>A Catalog of Tens of Thousands of Viruses from Human Metagenomes Reveals Hidden Associations with Chronic Diseases.</title>
        <authorList>
            <person name="Tisza M.J."/>
            <person name="Buck C.B."/>
        </authorList>
    </citation>
    <scope>NUCLEOTIDE SEQUENCE</scope>
    <source>
        <strain evidence="2">CtBS918</strain>
    </source>
</reference>
<evidence type="ECO:0008006" key="3">
    <source>
        <dbReference type="Google" id="ProtNLM"/>
    </source>
</evidence>
<protein>
    <recommendedName>
        <fullName evidence="3">SMODS-associating 2TM beta-strand rich effector domain-containing protein</fullName>
    </recommendedName>
</protein>
<proteinExistence type="predicted"/>
<organism evidence="2">
    <name type="scientific">virus sp. ctBS918</name>
    <dbReference type="NCBI Taxonomy" id="2825807"/>
    <lineage>
        <taxon>Viruses</taxon>
    </lineage>
</organism>
<evidence type="ECO:0000256" key="1">
    <source>
        <dbReference type="SAM" id="Phobius"/>
    </source>
</evidence>
<evidence type="ECO:0000313" key="2">
    <source>
        <dbReference type="EMBL" id="DAE32838.1"/>
    </source>
</evidence>
<dbReference type="EMBL" id="BK059130">
    <property type="protein sequence ID" value="DAE32838.1"/>
    <property type="molecule type" value="Genomic_DNA"/>
</dbReference>
<sequence length="220" mass="25821">MNKFNSYRNIVFTLSTGLIFGAWEILSKFINCDNIFFVVIIGSISSYSFYKIVLKLVEQCAIKFNFVKRFVFGRSYLDGIWVGAYIGTTNQPRYFVEYFEQDFNSLIIRSKCYYEDKKYKGEWKSTNASIDEDKGELYYTYETTMQDNGFKNIGFAIFTFDRKDKMSPPNKLFGFSSDIDSATMNRAVEEKVEKGTNLTDQELLEKAMEVYERNKYTILR</sequence>
<accession>A0A8S5RNF0</accession>
<name>A0A8S5RNF0_9VIRU</name>
<keyword evidence="1" id="KW-0812">Transmembrane</keyword>
<feature type="transmembrane region" description="Helical" evidence="1">
    <location>
        <begin position="35"/>
        <end position="54"/>
    </location>
</feature>